<organism evidence="1">
    <name type="scientific">Ignisphaera aggregans</name>
    <dbReference type="NCBI Taxonomy" id="334771"/>
    <lineage>
        <taxon>Archaea</taxon>
        <taxon>Thermoproteota</taxon>
        <taxon>Thermoprotei</taxon>
        <taxon>Desulfurococcales</taxon>
        <taxon>Desulfurococcaceae</taxon>
        <taxon>Ignisphaera</taxon>
    </lineage>
</organism>
<protein>
    <submittedName>
        <fullName evidence="1">Uncharacterized protein</fullName>
    </submittedName>
</protein>
<comment type="caution">
    <text evidence="1">The sequence shown here is derived from an EMBL/GenBank/DDBJ whole genome shotgun (WGS) entry which is preliminary data.</text>
</comment>
<dbReference type="AlphaFoldDB" id="A0A7J2U6Y7"/>
<reference evidence="1" key="1">
    <citation type="journal article" date="2020" name="mSystems">
        <title>Genome- and Community-Level Interaction Insights into Carbon Utilization and Element Cycling Functions of Hydrothermarchaeota in Hydrothermal Sediment.</title>
        <authorList>
            <person name="Zhou Z."/>
            <person name="Liu Y."/>
            <person name="Xu W."/>
            <person name="Pan J."/>
            <person name="Luo Z.H."/>
            <person name="Li M."/>
        </authorList>
    </citation>
    <scope>NUCLEOTIDE SEQUENCE [LARGE SCALE GENOMIC DNA]</scope>
    <source>
        <strain evidence="1">SpSt-125</strain>
    </source>
</reference>
<dbReference type="EMBL" id="DSEU01000079">
    <property type="protein sequence ID" value="HEM68125.1"/>
    <property type="molecule type" value="Genomic_DNA"/>
</dbReference>
<gene>
    <name evidence="1" type="ORF">ENO26_11315</name>
</gene>
<proteinExistence type="predicted"/>
<sequence>MIQSSKSESCRDDLSKLIEKAIEMYNRYRGAEAKAVLVSVNDCDVKVAFEGYFCFTCGVNDWIEDFKYVLEDIGVEADLYRVLEPEDFSELRRVGVFKIKKVKSNI</sequence>
<evidence type="ECO:0000313" key="1">
    <source>
        <dbReference type="EMBL" id="HEM68125.1"/>
    </source>
</evidence>
<name>A0A7J2U6Y7_9CREN</name>
<accession>A0A7J2U6Y7</accession>